<evidence type="ECO:0000256" key="2">
    <source>
        <dbReference type="ARBA" id="ARBA00023239"/>
    </source>
</evidence>
<dbReference type="Proteomes" id="UP000027936">
    <property type="component" value="Unassembled WGS sequence"/>
</dbReference>
<dbReference type="NCBIfam" id="NF003969">
    <property type="entry name" value="PRK05463.1"/>
    <property type="match status" value="1"/>
</dbReference>
<dbReference type="PIRSF" id="PIRSF029755">
    <property type="entry name" value="UCP029755"/>
    <property type="match status" value="1"/>
</dbReference>
<accession>A0A072P0H2</accession>
<dbReference type="HAMAP" id="MF_01830">
    <property type="entry name" value="Hydro_lyase"/>
    <property type="match status" value="1"/>
</dbReference>
<dbReference type="OrthoDB" id="149585at2"/>
<comment type="caution">
    <text evidence="4">The sequence shown here is derived from an EMBL/GenBank/DDBJ whole genome shotgun (WGS) entry which is preliminary data.</text>
</comment>
<dbReference type="GO" id="GO:0016829">
    <property type="term" value="F:lyase activity"/>
    <property type="evidence" value="ECO:0007669"/>
    <property type="project" value="UniProtKB-KW"/>
</dbReference>
<dbReference type="SUPFAM" id="SSF160920">
    <property type="entry name" value="PSTPO5379-like"/>
    <property type="match status" value="1"/>
</dbReference>
<gene>
    <name evidence="4" type="ORF">M670_01817</name>
</gene>
<dbReference type="EMBL" id="JJRY01000005">
    <property type="protein sequence ID" value="KEF39000.1"/>
    <property type="molecule type" value="Genomic_DNA"/>
</dbReference>
<dbReference type="PANTHER" id="PTHR32022">
    <property type="entry name" value="D-GLUTAMATE CYCLASE, MITOCHONDRIAL"/>
    <property type="match status" value="1"/>
</dbReference>
<evidence type="ECO:0000313" key="5">
    <source>
        <dbReference type="Proteomes" id="UP000027936"/>
    </source>
</evidence>
<dbReference type="RefSeq" id="WP_035195038.1">
    <property type="nucleotide sequence ID" value="NZ_JJRY01000005.1"/>
</dbReference>
<organism evidence="4 5">
    <name type="scientific">Schinkia azotoformans MEV2011</name>
    <dbReference type="NCBI Taxonomy" id="1348973"/>
    <lineage>
        <taxon>Bacteria</taxon>
        <taxon>Bacillati</taxon>
        <taxon>Bacillota</taxon>
        <taxon>Bacilli</taxon>
        <taxon>Bacillales</taxon>
        <taxon>Bacillaceae</taxon>
        <taxon>Calidifontibacillus/Schinkia group</taxon>
        <taxon>Schinkia</taxon>
    </lineage>
</organism>
<protein>
    <recommendedName>
        <fullName evidence="3">Putative hydro-lyase M670_01817</fullName>
        <ecNumber evidence="3">4.2.1.-</ecNumber>
    </recommendedName>
</protein>
<dbReference type="AlphaFoldDB" id="A0A072P0H2"/>
<dbReference type="Gene3D" id="3.30.2040.10">
    <property type="entry name" value="PSTPO5379-like domain"/>
    <property type="match status" value="1"/>
</dbReference>
<dbReference type="EC" id="4.2.1.-" evidence="3"/>
<reference evidence="4 5" key="1">
    <citation type="submission" date="2014-04" db="EMBL/GenBank/DDBJ databases">
        <title>Draft genome sequence of Bacillus azotoformans MEV2011, a (co-) denitrifying strain unable to grow in the presence of oxygen.</title>
        <authorList>
            <person name="Nielsen M."/>
            <person name="Schreiber L."/>
            <person name="Finster K."/>
            <person name="Schramm A."/>
        </authorList>
    </citation>
    <scope>NUCLEOTIDE SEQUENCE [LARGE SCALE GENOMIC DNA]</scope>
    <source>
        <strain evidence="4 5">MEV2011</strain>
    </source>
</reference>
<sequence>MGNYESMDPKDIRELIRKQVITGPTAGMSKGYTQANLVILKKEHAFDFLLFCQRNPKPCPLLDVTEPGSFSPSLIAEGADIRKDIPKYRIYRDGVFTEEVADITEYWEDDMVGFLIGCSFTFETPLLESGIPVRHIEENCNVPMYKTSIPCQKAGMFEGPTVVSMRPMTPVDAIRAVQITSRFPAVHGAPIHIGDPSLIGIPDISKPDFGDAVTIREGEIPVFWACGVTPQAVAMESKPSIMITHGPGCMFISDIKDEKFSVL</sequence>
<proteinExistence type="inferred from homology"/>
<dbReference type="FunFam" id="3.30.2040.10:FF:000001">
    <property type="entry name" value="D-glutamate cyclase, mitochondrial"/>
    <property type="match status" value="1"/>
</dbReference>
<dbReference type="InterPro" id="IPR009906">
    <property type="entry name" value="D-Glu_cyclase"/>
</dbReference>
<evidence type="ECO:0000256" key="3">
    <source>
        <dbReference type="HAMAP-Rule" id="MF_01830"/>
    </source>
</evidence>
<dbReference type="Gene3D" id="3.40.1640.10">
    <property type="entry name" value="PSTPO5379-like"/>
    <property type="match status" value="1"/>
</dbReference>
<dbReference type="InterPro" id="IPR038021">
    <property type="entry name" value="Putative_hydro-lyase"/>
</dbReference>
<keyword evidence="2 3" id="KW-0456">Lyase</keyword>
<evidence type="ECO:0000313" key="4">
    <source>
        <dbReference type="EMBL" id="KEF39000.1"/>
    </source>
</evidence>
<comment type="similarity">
    <text evidence="1 3">Belongs to the D-glutamate cyclase family.</text>
</comment>
<dbReference type="PATRIC" id="fig|1348973.3.peg.1777"/>
<name>A0A072P0H2_SCHAZ</name>
<dbReference type="Pfam" id="PF07286">
    <property type="entry name" value="D-Glu_cyclase"/>
    <property type="match status" value="1"/>
</dbReference>
<dbReference type="InterPro" id="IPR016938">
    <property type="entry name" value="UPF0317"/>
</dbReference>
<evidence type="ECO:0000256" key="1">
    <source>
        <dbReference type="ARBA" id="ARBA00007896"/>
    </source>
</evidence>
<dbReference type="PANTHER" id="PTHR32022:SF10">
    <property type="entry name" value="D-GLUTAMATE CYCLASE, MITOCHONDRIAL"/>
    <property type="match status" value="1"/>
</dbReference>